<dbReference type="EMBL" id="BGPR01002594">
    <property type="protein sequence ID" value="GBM76039.1"/>
    <property type="molecule type" value="Genomic_DNA"/>
</dbReference>
<proteinExistence type="predicted"/>
<dbReference type="Gene3D" id="3.30.420.10">
    <property type="entry name" value="Ribonuclease H-like superfamily/Ribonuclease H"/>
    <property type="match status" value="1"/>
</dbReference>
<evidence type="ECO:0000313" key="1">
    <source>
        <dbReference type="EMBL" id="GBM76039.1"/>
    </source>
</evidence>
<dbReference type="OrthoDB" id="411823at2759"/>
<dbReference type="Proteomes" id="UP000499080">
    <property type="component" value="Unassembled WGS sequence"/>
</dbReference>
<dbReference type="SUPFAM" id="SSF53098">
    <property type="entry name" value="Ribonuclease H-like"/>
    <property type="match status" value="1"/>
</dbReference>
<gene>
    <name evidence="1" type="ORF">AVEN_53912_1</name>
</gene>
<name>A0A4Y2IFI0_ARAVE</name>
<accession>A0A4Y2IFI0</accession>
<dbReference type="GO" id="GO:0003676">
    <property type="term" value="F:nucleic acid binding"/>
    <property type="evidence" value="ECO:0007669"/>
    <property type="project" value="InterPro"/>
</dbReference>
<dbReference type="InterPro" id="IPR036397">
    <property type="entry name" value="RNaseH_sf"/>
</dbReference>
<evidence type="ECO:0000313" key="2">
    <source>
        <dbReference type="Proteomes" id="UP000499080"/>
    </source>
</evidence>
<protein>
    <submittedName>
        <fullName evidence="1">Uncharacterized protein</fullName>
    </submittedName>
</protein>
<organism evidence="1 2">
    <name type="scientific">Araneus ventricosus</name>
    <name type="common">Orbweaver spider</name>
    <name type="synonym">Epeira ventricosa</name>
    <dbReference type="NCBI Taxonomy" id="182803"/>
    <lineage>
        <taxon>Eukaryota</taxon>
        <taxon>Metazoa</taxon>
        <taxon>Ecdysozoa</taxon>
        <taxon>Arthropoda</taxon>
        <taxon>Chelicerata</taxon>
        <taxon>Arachnida</taxon>
        <taxon>Araneae</taxon>
        <taxon>Araneomorphae</taxon>
        <taxon>Entelegynae</taxon>
        <taxon>Araneoidea</taxon>
        <taxon>Araneidae</taxon>
        <taxon>Araneus</taxon>
    </lineage>
</organism>
<keyword evidence="2" id="KW-1185">Reference proteome</keyword>
<comment type="caution">
    <text evidence="1">The sequence shown here is derived from an EMBL/GenBank/DDBJ whole genome shotgun (WGS) entry which is preliminary data.</text>
</comment>
<reference evidence="1 2" key="1">
    <citation type="journal article" date="2019" name="Sci. Rep.">
        <title>Orb-weaving spider Araneus ventricosus genome elucidates the spidroin gene catalogue.</title>
        <authorList>
            <person name="Kono N."/>
            <person name="Nakamura H."/>
            <person name="Ohtoshi R."/>
            <person name="Moran D.A.P."/>
            <person name="Shinohara A."/>
            <person name="Yoshida Y."/>
            <person name="Fujiwara M."/>
            <person name="Mori M."/>
            <person name="Tomita M."/>
            <person name="Arakawa K."/>
        </authorList>
    </citation>
    <scope>NUCLEOTIDE SEQUENCE [LARGE SCALE GENOMIC DNA]</scope>
</reference>
<dbReference type="InterPro" id="IPR012337">
    <property type="entry name" value="RNaseH-like_sf"/>
</dbReference>
<sequence>MFPNPLDYVDLPTLRTNTPDDAPFAKKEIAIVIKNLHKGKAPGPDGIDNIIIQQINKRFPILFMELFNKCLDLGTFPDPLKLDDKLNWNAHLRNLSTKAFTLYQNLLKITGKNWEFSLKLRRMLYKTVIERMLAYGAAVWCLDPPIRIKRKLNTIERPFLLTLTGAYRTTSTSALQVILGIPPLYLQLQQEARVTAIRRLNISLPDTLTTLVPGEVEKGETGWAAHPAECPSEEQISLVDGGGITSGTRIYTGGSKTEKGVGAEFCVWSGQNIVYRWLAKLQDYNTVFQAELLALKHATDHAANLSNQPITILVDNQASV</sequence>
<dbReference type="AlphaFoldDB" id="A0A4Y2IFI0"/>